<dbReference type="Pfam" id="PF12796">
    <property type="entry name" value="Ank_2"/>
    <property type="match status" value="3"/>
</dbReference>
<dbReference type="Gene3D" id="3.40.50.300">
    <property type="entry name" value="P-loop containing nucleotide triphosphate hydrolases"/>
    <property type="match status" value="1"/>
</dbReference>
<dbReference type="PROSITE" id="PS50088">
    <property type="entry name" value="ANK_REPEAT"/>
    <property type="match status" value="3"/>
</dbReference>
<dbReference type="PANTHER" id="PTHR10039:SF5">
    <property type="entry name" value="NACHT DOMAIN-CONTAINING PROTEIN"/>
    <property type="match status" value="1"/>
</dbReference>
<dbReference type="Pfam" id="PF24883">
    <property type="entry name" value="NPHP3_N"/>
    <property type="match status" value="1"/>
</dbReference>
<keyword evidence="2" id="KW-0040">ANK repeat</keyword>
<gene>
    <name evidence="4" type="ORF">B7463_g10972</name>
</gene>
<proteinExistence type="predicted"/>
<comment type="caution">
    <text evidence="4">The sequence shown here is derived from an EMBL/GenBank/DDBJ whole genome shotgun (WGS) entry which is preliminary data.</text>
</comment>
<keyword evidence="5" id="KW-1185">Reference proteome</keyword>
<accession>A0A3E2GW72</accession>
<evidence type="ECO:0000256" key="1">
    <source>
        <dbReference type="ARBA" id="ARBA00022737"/>
    </source>
</evidence>
<dbReference type="InterPro" id="IPR002110">
    <property type="entry name" value="Ankyrin_rpt"/>
</dbReference>
<evidence type="ECO:0000313" key="5">
    <source>
        <dbReference type="Proteomes" id="UP000258309"/>
    </source>
</evidence>
<organism evidence="4 5">
    <name type="scientific">Scytalidium lignicola</name>
    <name type="common">Hyphomycete</name>
    <dbReference type="NCBI Taxonomy" id="5539"/>
    <lineage>
        <taxon>Eukaryota</taxon>
        <taxon>Fungi</taxon>
        <taxon>Dikarya</taxon>
        <taxon>Ascomycota</taxon>
        <taxon>Pezizomycotina</taxon>
        <taxon>Leotiomycetes</taxon>
        <taxon>Leotiomycetes incertae sedis</taxon>
        <taxon>Scytalidium</taxon>
    </lineage>
</organism>
<dbReference type="InterPro" id="IPR036770">
    <property type="entry name" value="Ankyrin_rpt-contain_sf"/>
</dbReference>
<protein>
    <recommendedName>
        <fullName evidence="3">Nephrocystin 3-like N-terminal domain-containing protein</fullName>
    </recommendedName>
</protein>
<dbReference type="InterPro" id="IPR027417">
    <property type="entry name" value="P-loop_NTPase"/>
</dbReference>
<dbReference type="SUPFAM" id="SSF52540">
    <property type="entry name" value="P-loop containing nucleoside triphosphate hydrolases"/>
    <property type="match status" value="1"/>
</dbReference>
<feature type="repeat" description="ANK" evidence="2">
    <location>
        <begin position="857"/>
        <end position="889"/>
    </location>
</feature>
<feature type="non-terminal residue" evidence="4">
    <location>
        <position position="1207"/>
    </location>
</feature>
<dbReference type="Gene3D" id="1.25.40.20">
    <property type="entry name" value="Ankyrin repeat-containing domain"/>
    <property type="match status" value="2"/>
</dbReference>
<evidence type="ECO:0000259" key="3">
    <source>
        <dbReference type="Pfam" id="PF24883"/>
    </source>
</evidence>
<dbReference type="Pfam" id="PF13637">
    <property type="entry name" value="Ank_4"/>
    <property type="match status" value="1"/>
</dbReference>
<dbReference type="PRINTS" id="PR01415">
    <property type="entry name" value="ANKYRIN"/>
</dbReference>
<dbReference type="AlphaFoldDB" id="A0A3E2GW72"/>
<name>A0A3E2GW72_SCYLI</name>
<dbReference type="Proteomes" id="UP000258309">
    <property type="component" value="Unassembled WGS sequence"/>
</dbReference>
<sequence>MFRWYRNATKCYVYLSHVSKNDHDEVDPFLESWLPAFRESRWFTRGWTLQELIAPASVEFFSSSGKRLGDKKSLERQLHEITGITVLALQRTPLSEFSVKERMSWAENRQTKREEDKAYSLLGIFEIHIPLIYGEGAKNAFGRFQEELDKRLRKHQLDELSTAIQAASNSTKRLKTLHSQSHRIPSNHDRSFLDPEPLCSEISIYSKTQKEPVTRDNYGIDATTKQSLIDLLYFTKIDERLTSLTAAQGTTCRWFLTKPEYVSWHNLVQQSNHSGFLWIKGNPGTGKSTLMKLLFEEAKLNAKDDFSQITLSFFFLARGTVEEKSTTGLYRSLLHQLFEKVVELRDSLEWLTGDGARVIQRNGWGEEALKQTLTHVVRKLGNQSLTIFIDALDECDKSQATGMICFFEELCDLAKEAQVRLKICLSSRHYPTIVIQHGIEVTLEDELGHIEDMKQFIRSKLRLGRSKQAESLRSEILEKSSGIFLWVVLVLDILNSEYPDNLVSIKKIRERLKEIPPKLTDLFEMILTRDGENFERLQLCLKWIFFTTYPLKPQELYFAIQFGLDKECSGYWDQEDVELDQMKTFVRSSSKGLAEVTRNKASEVQFIHESVRDFLLSKYEGKWSGDSGNFVGHCHKSLRDCCLAQLNVAINQEVDIPDPLPKSSKASQLRETICLKFPFLEYSVLNILRHANSAQQNEMEQKDFLADFPLQRWIFLNNALARYDVRRYTKSVTLLYILAEKNLANLIQIHPQRESCFDIESERYGLPILAALATGGQEAVQSFLEVQTETHQQEPLLYYPSKLCSGNGNKRTKLKSDFTFSRRRSVFSNIAELGDEVVLAFHCALGKLDDLESKGSYGRTPLSEAAANGYEAVVEWLLGKDADLESKDYRDRTPLSWAVENGNETIVKLLLEKGADIESKSYKYQTPLSCAAEKGHEAVVKLLLEKGANLESKDINGWTPLFWAAKHRYEATVKMLLDTGKIDVDTKDKDGRTSLSWAAEKSHEATVKMLLDTGKVDVNSKDKNGLTPLLWAATRMPFSYATEKEHGAVVKMLLDTGKVDVDSKDKDGRTTLSWAAEEYDEAIVKLLLDTSKVDVNWKDKDGFTPLSRATARIAKVEMQLSKSSCDGNHALQDYHMQLTLQYEAVAKLLLAADGVDPNSKDLNGQTLLSLAAEDGQETLDAAIVGGGWDAASTGSREGEQGRGEAAA</sequence>
<evidence type="ECO:0000256" key="2">
    <source>
        <dbReference type="PROSITE-ProRule" id="PRU00023"/>
    </source>
</evidence>
<dbReference type="EMBL" id="NCSJ02000339">
    <property type="protein sequence ID" value="RFU25359.1"/>
    <property type="molecule type" value="Genomic_DNA"/>
</dbReference>
<dbReference type="InterPro" id="IPR056884">
    <property type="entry name" value="NPHP3-like_N"/>
</dbReference>
<reference evidence="4 5" key="1">
    <citation type="submission" date="2018-05" db="EMBL/GenBank/DDBJ databases">
        <title>Draft genome sequence of Scytalidium lignicola DSM 105466, a ubiquitous saprotrophic fungus.</title>
        <authorList>
            <person name="Buettner E."/>
            <person name="Gebauer A.M."/>
            <person name="Hofrichter M."/>
            <person name="Liers C."/>
            <person name="Kellner H."/>
        </authorList>
    </citation>
    <scope>NUCLEOTIDE SEQUENCE [LARGE SCALE GENOMIC DNA]</scope>
    <source>
        <strain evidence="4 5">DSM 105466</strain>
    </source>
</reference>
<dbReference type="OrthoDB" id="194358at2759"/>
<feature type="repeat" description="ANK" evidence="2">
    <location>
        <begin position="923"/>
        <end position="955"/>
    </location>
</feature>
<feature type="non-terminal residue" evidence="4">
    <location>
        <position position="1"/>
    </location>
</feature>
<dbReference type="STRING" id="5539.A0A3E2GW72"/>
<dbReference type="SMART" id="SM00248">
    <property type="entry name" value="ANK"/>
    <property type="match status" value="8"/>
</dbReference>
<dbReference type="PANTHER" id="PTHR10039">
    <property type="entry name" value="AMELOGENIN"/>
    <property type="match status" value="1"/>
</dbReference>
<dbReference type="OMA" id="TMEANTE"/>
<feature type="domain" description="Nephrocystin 3-like N-terminal" evidence="3">
    <location>
        <begin position="251"/>
        <end position="428"/>
    </location>
</feature>
<dbReference type="PROSITE" id="PS50297">
    <property type="entry name" value="ANK_REP_REGION"/>
    <property type="match status" value="3"/>
</dbReference>
<evidence type="ECO:0000313" key="4">
    <source>
        <dbReference type="EMBL" id="RFU25359.1"/>
    </source>
</evidence>
<keyword evidence="1" id="KW-0677">Repeat</keyword>
<feature type="repeat" description="ANK" evidence="2">
    <location>
        <begin position="890"/>
        <end position="922"/>
    </location>
</feature>
<dbReference type="SUPFAM" id="SSF48403">
    <property type="entry name" value="Ankyrin repeat"/>
    <property type="match status" value="1"/>
</dbReference>